<proteinExistence type="predicted"/>
<dbReference type="Gene3D" id="3.20.20.190">
    <property type="entry name" value="Phosphatidylinositol (PI) phosphodiesterase"/>
    <property type="match status" value="1"/>
</dbReference>
<dbReference type="PANTHER" id="PTHR46211">
    <property type="entry name" value="GLYCEROPHOSPHORYL DIESTER PHOSPHODIESTERASE"/>
    <property type="match status" value="1"/>
</dbReference>
<dbReference type="RefSeq" id="WP_265560162.1">
    <property type="nucleotide sequence ID" value="NZ_CP092471.1"/>
</dbReference>
<organism evidence="2 3">
    <name type="scientific">Qipengyuania spongiae</name>
    <dbReference type="NCBI Taxonomy" id="2909673"/>
    <lineage>
        <taxon>Bacteria</taxon>
        <taxon>Pseudomonadati</taxon>
        <taxon>Pseudomonadota</taxon>
        <taxon>Alphaproteobacteria</taxon>
        <taxon>Sphingomonadales</taxon>
        <taxon>Erythrobacteraceae</taxon>
        <taxon>Qipengyuania</taxon>
    </lineage>
</organism>
<feature type="domain" description="GP-PDE" evidence="1">
    <location>
        <begin position="27"/>
        <end position="240"/>
    </location>
</feature>
<dbReference type="InterPro" id="IPR030395">
    <property type="entry name" value="GP_PDE_dom"/>
</dbReference>
<evidence type="ECO:0000259" key="1">
    <source>
        <dbReference type="Pfam" id="PF03009"/>
    </source>
</evidence>
<dbReference type="EMBL" id="CP092471">
    <property type="protein sequence ID" value="UVI40140.1"/>
    <property type="molecule type" value="Genomic_DNA"/>
</dbReference>
<reference evidence="2" key="1">
    <citation type="submission" date="2022-02" db="EMBL/GenBank/DDBJ databases">
        <title>Qipengyuania spongiae sp. nov., isolated from marine sponge.</title>
        <authorList>
            <person name="Li Z."/>
            <person name="Zhang M."/>
        </authorList>
    </citation>
    <scope>NUCLEOTIDE SEQUENCE</scope>
    <source>
        <strain evidence="2">PHS-Z21</strain>
    </source>
</reference>
<sequence length="262" mass="29251">MRALDRLLTSPPDPARVGWLSQWTYAHRGFHGGEVPENTLLAFAAAADAGLGIECDIQRSADGTAMVFHDWDLDRLIESQGALGDQASDFLETLKYRGQEYGIARLVTLLELVAGRVPVLIEIKSRPRYDIERSCAAVQAGLTGYEGLHAVMSFDPRVSRWFRRHSPQTVRGLVMREDAHGHTQSAWRRHMALWIARPEFVAYHVDALPNRFAADLRRRGFPMPSWTVDSAEKLATVRRYADAAIAEGAGLEMASHRTAETT</sequence>
<evidence type="ECO:0000313" key="3">
    <source>
        <dbReference type="Proteomes" id="UP001065265"/>
    </source>
</evidence>
<evidence type="ECO:0000313" key="2">
    <source>
        <dbReference type="EMBL" id="UVI40140.1"/>
    </source>
</evidence>
<dbReference type="SUPFAM" id="SSF51695">
    <property type="entry name" value="PLC-like phosphodiesterases"/>
    <property type="match status" value="1"/>
</dbReference>
<dbReference type="Proteomes" id="UP001065265">
    <property type="component" value="Chromosome"/>
</dbReference>
<keyword evidence="3" id="KW-1185">Reference proteome</keyword>
<gene>
    <name evidence="2" type="ORF">L1F33_04085</name>
</gene>
<name>A0ABY5T030_9SPHN</name>
<protein>
    <recommendedName>
        <fullName evidence="1">GP-PDE domain-containing protein</fullName>
    </recommendedName>
</protein>
<dbReference type="Pfam" id="PF03009">
    <property type="entry name" value="GDPD"/>
    <property type="match status" value="1"/>
</dbReference>
<accession>A0ABY5T030</accession>
<dbReference type="PANTHER" id="PTHR46211:SF1">
    <property type="entry name" value="GLYCEROPHOSPHODIESTER PHOSPHODIESTERASE, CYTOPLASMIC"/>
    <property type="match status" value="1"/>
</dbReference>
<dbReference type="InterPro" id="IPR017946">
    <property type="entry name" value="PLC-like_Pdiesterase_TIM-brl"/>
</dbReference>